<evidence type="ECO:0000313" key="2">
    <source>
        <dbReference type="EMBL" id="VDO01674.1"/>
    </source>
</evidence>
<feature type="compositionally biased region" description="Basic residues" evidence="1">
    <location>
        <begin position="181"/>
        <end position="190"/>
    </location>
</feature>
<reference evidence="2 3" key="2">
    <citation type="submission" date="2018-11" db="EMBL/GenBank/DDBJ databases">
        <authorList>
            <consortium name="Pathogen Informatics"/>
        </authorList>
    </citation>
    <scope>NUCLEOTIDE SEQUENCE [LARGE SCALE GENOMIC DNA]</scope>
</reference>
<sequence length="218" mass="23599">MTYLVEAAEDEIIDLAEPDALARHLTVAPSASLAKNALRQQDTLELTNKRARVTPRSATVLFPKTPDGKVIITDTPNDNWMLQADDEQGEDDKVYSKYRAASIARAAAEAAEKPRSTPRIPGSEYRSTRAGGDMSRRGRPAPFAYAPLGAGLPNPKVGKGKTGAATTAERMALLRSMGAGRQKKRTHQKAGGRSAGVGAKKTAPFLKRHQKVKNRRKK</sequence>
<dbReference type="AlphaFoldDB" id="A0A0R3TFH7"/>
<evidence type="ECO:0000313" key="3">
    <source>
        <dbReference type="Proteomes" id="UP000278807"/>
    </source>
</evidence>
<dbReference type="STRING" id="102285.A0A0R3TFH7"/>
<proteinExistence type="predicted"/>
<dbReference type="WBParaSite" id="HNAJ_0000581801-mRNA-1">
    <property type="protein sequence ID" value="HNAJ_0000581801-mRNA-1"/>
    <property type="gene ID" value="HNAJ_0000581801"/>
</dbReference>
<name>A0A0R3TFH7_RODNA</name>
<gene>
    <name evidence="2" type="ORF">HNAJ_LOCUS5814</name>
</gene>
<reference evidence="4" key="1">
    <citation type="submission" date="2017-02" db="UniProtKB">
        <authorList>
            <consortium name="WormBaseParasite"/>
        </authorList>
    </citation>
    <scope>IDENTIFICATION</scope>
</reference>
<dbReference type="Proteomes" id="UP000278807">
    <property type="component" value="Unassembled WGS sequence"/>
</dbReference>
<evidence type="ECO:0000256" key="1">
    <source>
        <dbReference type="SAM" id="MobiDB-lite"/>
    </source>
</evidence>
<dbReference type="OrthoDB" id="2192888at2759"/>
<dbReference type="EMBL" id="UZAE01005481">
    <property type="protein sequence ID" value="VDO01674.1"/>
    <property type="molecule type" value="Genomic_DNA"/>
</dbReference>
<organism evidence="4">
    <name type="scientific">Rodentolepis nana</name>
    <name type="common">Dwarf tapeworm</name>
    <name type="synonym">Hymenolepis nana</name>
    <dbReference type="NCBI Taxonomy" id="102285"/>
    <lineage>
        <taxon>Eukaryota</taxon>
        <taxon>Metazoa</taxon>
        <taxon>Spiralia</taxon>
        <taxon>Lophotrochozoa</taxon>
        <taxon>Platyhelminthes</taxon>
        <taxon>Cestoda</taxon>
        <taxon>Eucestoda</taxon>
        <taxon>Cyclophyllidea</taxon>
        <taxon>Hymenolepididae</taxon>
        <taxon>Rodentolepis</taxon>
    </lineage>
</organism>
<feature type="region of interest" description="Disordered" evidence="1">
    <location>
        <begin position="109"/>
        <end position="218"/>
    </location>
</feature>
<accession>A0A0R3TFH7</accession>
<evidence type="ECO:0000313" key="4">
    <source>
        <dbReference type="WBParaSite" id="HNAJ_0000581801-mRNA-1"/>
    </source>
</evidence>
<protein>
    <submittedName>
        <fullName evidence="4">DUF4604 domain-containing protein</fullName>
    </submittedName>
</protein>
<keyword evidence="3" id="KW-1185">Reference proteome</keyword>
<feature type="compositionally biased region" description="Basic residues" evidence="1">
    <location>
        <begin position="206"/>
        <end position="218"/>
    </location>
</feature>